<dbReference type="Proteomes" id="UP001070352">
    <property type="component" value="Unassembled WGS sequence"/>
</dbReference>
<accession>A0A9Q4DKR8</accession>
<reference evidence="1" key="1">
    <citation type="submission" date="2022-02" db="EMBL/GenBank/DDBJ databases">
        <title>Crop Bioprotection Bacillus Genome Sequencing.</title>
        <authorList>
            <person name="Dunlap C."/>
        </authorList>
    </citation>
    <scope>NUCLEOTIDE SEQUENCE</scope>
    <source>
        <strain evidence="1">M18B4</strain>
    </source>
</reference>
<organism evidence="1 2">
    <name type="scientific">Bacillus spizizenii</name>
    <name type="common">Bacillus subtilis subsp. spizizenii</name>
    <dbReference type="NCBI Taxonomy" id="96241"/>
    <lineage>
        <taxon>Bacteria</taxon>
        <taxon>Bacillati</taxon>
        <taxon>Bacillota</taxon>
        <taxon>Bacilli</taxon>
        <taxon>Bacillales</taxon>
        <taxon>Bacillaceae</taxon>
        <taxon>Bacillus</taxon>
    </lineage>
</organism>
<dbReference type="EMBL" id="JALANJ010000003">
    <property type="protein sequence ID" value="MCY8119574.1"/>
    <property type="molecule type" value="Genomic_DNA"/>
</dbReference>
<protein>
    <submittedName>
        <fullName evidence="1">Uncharacterized protein</fullName>
    </submittedName>
</protein>
<gene>
    <name evidence="1" type="ORF">MOC45_02970</name>
</gene>
<sequence length="133" mass="15030">MTLEGKVFGIAGKGRLSVANTGGSVLALEGDILDLKGNDILVIVSQEGDVIATQKNPYHREFYYDYISSSVYNDRQIGEQYYWGYEYDLQVLLGYYSKTEFTFNETAIKLFGETVLEELNEAVIDFVRLVSLD</sequence>
<comment type="caution">
    <text evidence="1">The sequence shown here is derived from an EMBL/GenBank/DDBJ whole genome shotgun (WGS) entry which is preliminary data.</text>
</comment>
<name>A0A9Q4DKR8_BACSC</name>
<dbReference type="AlphaFoldDB" id="A0A9Q4DKR8"/>
<evidence type="ECO:0000313" key="2">
    <source>
        <dbReference type="Proteomes" id="UP001070352"/>
    </source>
</evidence>
<proteinExistence type="predicted"/>
<evidence type="ECO:0000313" key="1">
    <source>
        <dbReference type="EMBL" id="MCY8119574.1"/>
    </source>
</evidence>